<keyword evidence="3 6" id="KW-0812">Transmembrane</keyword>
<dbReference type="SUPFAM" id="SSF52540">
    <property type="entry name" value="P-loop containing nucleoside triphosphate hydrolases"/>
    <property type="match status" value="1"/>
</dbReference>
<reference evidence="8 9" key="1">
    <citation type="submission" date="2016-10" db="EMBL/GenBank/DDBJ databases">
        <authorList>
            <person name="de Groot N.N."/>
        </authorList>
    </citation>
    <scope>NUCLEOTIDE SEQUENCE [LARGE SCALE GENOMIC DNA]</scope>
    <source>
        <strain evidence="8 9">DSM 22788</strain>
    </source>
</reference>
<dbReference type="Gene3D" id="3.40.50.300">
    <property type="entry name" value="P-loop containing nucleotide triphosphate hydrolases"/>
    <property type="match status" value="1"/>
</dbReference>
<evidence type="ECO:0000313" key="9">
    <source>
        <dbReference type="Proteomes" id="UP000182690"/>
    </source>
</evidence>
<comment type="subcellular location">
    <subcellularLocation>
        <location evidence="1">Cell membrane</location>
        <topology evidence="1">Multi-pass membrane protein</topology>
    </subcellularLocation>
</comment>
<evidence type="ECO:0000256" key="1">
    <source>
        <dbReference type="ARBA" id="ARBA00004651"/>
    </source>
</evidence>
<dbReference type="eggNOG" id="COG3505">
    <property type="taxonomic scope" value="Bacteria"/>
</dbReference>
<dbReference type="InterPro" id="IPR051539">
    <property type="entry name" value="T4SS-coupling_protein"/>
</dbReference>
<evidence type="ECO:0000256" key="5">
    <source>
        <dbReference type="ARBA" id="ARBA00023136"/>
    </source>
</evidence>
<keyword evidence="5 6" id="KW-0472">Membrane</keyword>
<dbReference type="Proteomes" id="UP000182690">
    <property type="component" value="Unassembled WGS sequence"/>
</dbReference>
<dbReference type="PANTHER" id="PTHR37937">
    <property type="entry name" value="CONJUGATIVE TRANSFER: DNA TRANSPORT"/>
    <property type="match status" value="1"/>
</dbReference>
<dbReference type="Pfam" id="PF12696">
    <property type="entry name" value="TraG-D_C"/>
    <property type="match status" value="1"/>
</dbReference>
<evidence type="ECO:0000313" key="8">
    <source>
        <dbReference type="EMBL" id="SDQ32729.1"/>
    </source>
</evidence>
<evidence type="ECO:0000259" key="7">
    <source>
        <dbReference type="Pfam" id="PF12696"/>
    </source>
</evidence>
<keyword evidence="4 6" id="KW-1133">Transmembrane helix</keyword>
<dbReference type="STRING" id="1079994.SAMN04488565_2198"/>
<accession>A0A1H0ZZA7</accession>
<dbReference type="GO" id="GO:0005886">
    <property type="term" value="C:plasma membrane"/>
    <property type="evidence" value="ECO:0007669"/>
    <property type="project" value="UniProtKB-SubCell"/>
</dbReference>
<dbReference type="InterPro" id="IPR032689">
    <property type="entry name" value="TraG-D_C"/>
</dbReference>
<dbReference type="AlphaFoldDB" id="A0A1H0ZZA7"/>
<evidence type="ECO:0000256" key="4">
    <source>
        <dbReference type="ARBA" id="ARBA00022989"/>
    </source>
</evidence>
<organism evidence="8 9">
    <name type="scientific">Leucobacter chromiiresistens</name>
    <dbReference type="NCBI Taxonomy" id="1079994"/>
    <lineage>
        <taxon>Bacteria</taxon>
        <taxon>Bacillati</taxon>
        <taxon>Actinomycetota</taxon>
        <taxon>Actinomycetes</taxon>
        <taxon>Micrococcales</taxon>
        <taxon>Microbacteriaceae</taxon>
        <taxon>Leucobacter</taxon>
    </lineage>
</organism>
<sequence length="610" mass="67001">MNSPDRVAPASEFGRVVRMMGVWQRVVVFVMLPAILLGAVQALTQAIVLAVNGYGDFQVLGVLQYVAQWGRANPAEAYGMPGAVVLHWVVSGLLLALFGAAVGAVVWWSWKRGKNPQLRAGLATEKDVRRELGTKQLVEKRGPKLRPSLAGKLIRPEWVGYWLGQFRGMDVWSRVEDAIILIGPSRSGKGFRFLLRMILDAPGAVITTSVRLDNAKITMRARERDGSPTLIWAPGVEGCKETGRTLKWDPVDGCIEEETLVRRINALIPAGAFGGSTSNGGHWDALGKQLAGHLFHAAACGGVGVDEIWSWVMSPTKAQEAARMIREHPEGMPEHADHLEYVLGMPAEQRATSWGVLPTVLAFMGSRAARWWMKSGEGETVDLVDFILRRGSVFIVGDKMAAPEYTRMNDGLLAEFDYITKGLAAASPGSRLDPPVTYVLDEAGNIEYQGMYEIITAGGGYGRVVVAAFQSKNQLEQFGDNQVGATLWDAAPTKIILPGGGDTKALEEISNLIGDVWVERQSQTLGSGDPSAQYSTEQRAAFSKKEIREMELDYAFVFYRNLSPVVIRTKPFSEHPRFAECIRDAEQVDASFRENSRYTEHLKERALPDA</sequence>
<evidence type="ECO:0000256" key="6">
    <source>
        <dbReference type="SAM" id="Phobius"/>
    </source>
</evidence>
<feature type="transmembrane region" description="Helical" evidence="6">
    <location>
        <begin position="85"/>
        <end position="110"/>
    </location>
</feature>
<proteinExistence type="predicted"/>
<gene>
    <name evidence="8" type="ORF">SAMN04488565_2198</name>
</gene>
<dbReference type="OrthoDB" id="226701at2"/>
<evidence type="ECO:0000256" key="3">
    <source>
        <dbReference type="ARBA" id="ARBA00022692"/>
    </source>
</evidence>
<dbReference type="InterPro" id="IPR027417">
    <property type="entry name" value="P-loop_NTPase"/>
</dbReference>
<feature type="domain" description="TraD/TraG TraM recognition site" evidence="7">
    <location>
        <begin position="435"/>
        <end position="551"/>
    </location>
</feature>
<dbReference type="PANTHER" id="PTHR37937:SF1">
    <property type="entry name" value="CONJUGATIVE TRANSFER: DNA TRANSPORT"/>
    <property type="match status" value="1"/>
</dbReference>
<protein>
    <submittedName>
        <fullName evidence="8">Type IV secretory pathway, VirD4 component, TraG/TraD family ATPase</fullName>
    </submittedName>
</protein>
<dbReference type="EMBL" id="FNKB01000001">
    <property type="protein sequence ID" value="SDQ32729.1"/>
    <property type="molecule type" value="Genomic_DNA"/>
</dbReference>
<dbReference type="RefSeq" id="WP_010157075.1">
    <property type="nucleotide sequence ID" value="NZ_FNKB01000001.1"/>
</dbReference>
<keyword evidence="2" id="KW-1003">Cell membrane</keyword>
<evidence type="ECO:0000256" key="2">
    <source>
        <dbReference type="ARBA" id="ARBA00022475"/>
    </source>
</evidence>
<name>A0A1H0ZZA7_9MICO</name>
<dbReference type="CDD" id="cd01127">
    <property type="entry name" value="TrwB_TraG_TraD_VirD4"/>
    <property type="match status" value="1"/>
</dbReference>